<dbReference type="Proteomes" id="UP001596550">
    <property type="component" value="Unassembled WGS sequence"/>
</dbReference>
<accession>A0ABW2LZM9</accession>
<dbReference type="RefSeq" id="WP_378180207.1">
    <property type="nucleotide sequence ID" value="NZ_JBHTCR010000006.1"/>
</dbReference>
<reference evidence="2" key="1">
    <citation type="journal article" date="2019" name="Int. J. Syst. Evol. Microbiol.">
        <title>The Global Catalogue of Microorganisms (GCM) 10K type strain sequencing project: providing services to taxonomists for standard genome sequencing and annotation.</title>
        <authorList>
            <consortium name="The Broad Institute Genomics Platform"/>
            <consortium name="The Broad Institute Genome Sequencing Center for Infectious Disease"/>
            <person name="Wu L."/>
            <person name="Ma J."/>
        </authorList>
    </citation>
    <scope>NUCLEOTIDE SEQUENCE [LARGE SCALE GENOMIC DNA]</scope>
    <source>
        <strain evidence="2">CCUG 54781</strain>
    </source>
</reference>
<name>A0ABW2LZM9_9FLAO</name>
<evidence type="ECO:0000313" key="1">
    <source>
        <dbReference type="EMBL" id="MFC7347808.1"/>
    </source>
</evidence>
<organism evidence="1 2">
    <name type="scientific">Chryseobacterium zhengzhouense</name>
    <dbReference type="NCBI Taxonomy" id="1636086"/>
    <lineage>
        <taxon>Bacteria</taxon>
        <taxon>Pseudomonadati</taxon>
        <taxon>Bacteroidota</taxon>
        <taxon>Flavobacteriia</taxon>
        <taxon>Flavobacteriales</taxon>
        <taxon>Weeksellaceae</taxon>
        <taxon>Chryseobacterium group</taxon>
        <taxon>Chryseobacterium</taxon>
    </lineage>
</organism>
<gene>
    <name evidence="1" type="ORF">ACFQO9_13865</name>
</gene>
<dbReference type="EMBL" id="JBHTCR010000006">
    <property type="protein sequence ID" value="MFC7347808.1"/>
    <property type="molecule type" value="Genomic_DNA"/>
</dbReference>
<comment type="caution">
    <text evidence="1">The sequence shown here is derived from an EMBL/GenBank/DDBJ whole genome shotgun (WGS) entry which is preliminary data.</text>
</comment>
<protein>
    <submittedName>
        <fullName evidence="1">Uncharacterized protein</fullName>
    </submittedName>
</protein>
<evidence type="ECO:0000313" key="2">
    <source>
        <dbReference type="Proteomes" id="UP001596550"/>
    </source>
</evidence>
<keyword evidence="2" id="KW-1185">Reference proteome</keyword>
<proteinExistence type="predicted"/>
<sequence length="96" mass="11552">MDCTGADFNIYKHPDPADSTKSVIKGYYYYDYSNRRDNIYKPRVWKDLYQYLNEKFHRLHAQYRKYIKVYYFGSDGGYIKVDGTWKAVNGYSQSNQ</sequence>